<reference evidence="2" key="1">
    <citation type="submission" date="2022-04" db="EMBL/GenBank/DDBJ databases">
        <title>A functionally conserved STORR gene fusion in Papaver species that diverged 16.8 million years ago.</title>
        <authorList>
            <person name="Catania T."/>
        </authorList>
    </citation>
    <scope>NUCLEOTIDE SEQUENCE</scope>
    <source>
        <strain evidence="2">S-188037</strain>
    </source>
</reference>
<gene>
    <name evidence="2" type="ORF">MKW98_026581</name>
</gene>
<sequence length="408" mass="46973">MIPTTFRVDNKTRGAECGLGNNGDGGNSMKKMEKGISVNTSDEKRDIEEARPWVTLTDDLVWSISSYLNPLDYIHLRAVRRNYRSVIPLVNWRRFGPTRSLQTADLSPWLVFAKDNQAVYSFINPMHNDENYLMSIPELLKGSTIRFSKDGWLHLSKGYHRFFFYNPFTKAIIKLPDLPDDYSFRDCSVFAITNYGIDEVCIAFIKRGDERWIFGILDNVYLPPGKKDIAFEPTFNCPVFSGGAFYCLDLNGALGLFKLEENGITWDILSMVPWPTCGFIYKSYLVELEGKLLSVLLGHFGKWVRIFRLDMLAMVWVEVEDLGRHVVFISNTSCIATVVPTSGMENKIYFPRLQNDKVLFYSLDSGKYHSLDSGKHYGKGYSNWTENLRCSWIEPNWSETRQLSFDWS</sequence>
<dbReference type="PANTHER" id="PTHR33127">
    <property type="entry name" value="TRANSMEMBRANE PROTEIN"/>
    <property type="match status" value="1"/>
</dbReference>
<accession>A0AAD4RZX9</accession>
<dbReference type="InterPro" id="IPR005174">
    <property type="entry name" value="KIB1-4_b-propeller"/>
</dbReference>
<dbReference type="Proteomes" id="UP001202328">
    <property type="component" value="Unassembled WGS sequence"/>
</dbReference>
<dbReference type="EMBL" id="JAJJMB010016078">
    <property type="protein sequence ID" value="KAI3849667.1"/>
    <property type="molecule type" value="Genomic_DNA"/>
</dbReference>
<dbReference type="AlphaFoldDB" id="A0AAD4RZX9"/>
<evidence type="ECO:0000259" key="1">
    <source>
        <dbReference type="Pfam" id="PF03478"/>
    </source>
</evidence>
<evidence type="ECO:0000313" key="2">
    <source>
        <dbReference type="EMBL" id="KAI3849667.1"/>
    </source>
</evidence>
<feature type="domain" description="KIB1-4 beta-propeller" evidence="1">
    <location>
        <begin position="128"/>
        <end position="356"/>
    </location>
</feature>
<proteinExistence type="predicted"/>
<evidence type="ECO:0000313" key="3">
    <source>
        <dbReference type="Proteomes" id="UP001202328"/>
    </source>
</evidence>
<protein>
    <recommendedName>
        <fullName evidence="1">KIB1-4 beta-propeller domain-containing protein</fullName>
    </recommendedName>
</protein>
<comment type="caution">
    <text evidence="2">The sequence shown here is derived from an EMBL/GenBank/DDBJ whole genome shotgun (WGS) entry which is preliminary data.</text>
</comment>
<dbReference type="Pfam" id="PF03478">
    <property type="entry name" value="Beta-prop_KIB1-4"/>
    <property type="match status" value="1"/>
</dbReference>
<name>A0AAD4RZX9_9MAGN</name>
<dbReference type="PANTHER" id="PTHR33127:SF35">
    <property type="entry name" value="F-BOX DOMAIN-CONTAINING PROTEIN"/>
    <property type="match status" value="1"/>
</dbReference>
<organism evidence="2 3">
    <name type="scientific">Papaver atlanticum</name>
    <dbReference type="NCBI Taxonomy" id="357466"/>
    <lineage>
        <taxon>Eukaryota</taxon>
        <taxon>Viridiplantae</taxon>
        <taxon>Streptophyta</taxon>
        <taxon>Embryophyta</taxon>
        <taxon>Tracheophyta</taxon>
        <taxon>Spermatophyta</taxon>
        <taxon>Magnoliopsida</taxon>
        <taxon>Ranunculales</taxon>
        <taxon>Papaveraceae</taxon>
        <taxon>Papaveroideae</taxon>
        <taxon>Papaver</taxon>
    </lineage>
</organism>
<keyword evidence="3" id="KW-1185">Reference proteome</keyword>